<dbReference type="Pfam" id="PF07980">
    <property type="entry name" value="SusD_RagB"/>
    <property type="match status" value="1"/>
</dbReference>
<feature type="domain" description="SusD-like N-terminal" evidence="7">
    <location>
        <begin position="89"/>
        <end position="214"/>
    </location>
</feature>
<evidence type="ECO:0000256" key="2">
    <source>
        <dbReference type="ARBA" id="ARBA00006275"/>
    </source>
</evidence>
<organism evidence="8 9">
    <name type="scientific">Dyadobacter psychrotolerans</name>
    <dbReference type="NCBI Taxonomy" id="2541721"/>
    <lineage>
        <taxon>Bacteria</taxon>
        <taxon>Pseudomonadati</taxon>
        <taxon>Bacteroidota</taxon>
        <taxon>Cytophagia</taxon>
        <taxon>Cytophagales</taxon>
        <taxon>Spirosomataceae</taxon>
        <taxon>Dyadobacter</taxon>
    </lineage>
</organism>
<accession>A0A4R5DQL0</accession>
<dbReference type="Pfam" id="PF14322">
    <property type="entry name" value="SusD-like_3"/>
    <property type="match status" value="1"/>
</dbReference>
<proteinExistence type="inferred from homology"/>
<evidence type="ECO:0000313" key="9">
    <source>
        <dbReference type="Proteomes" id="UP000294850"/>
    </source>
</evidence>
<dbReference type="AlphaFoldDB" id="A0A4R5DQL0"/>
<keyword evidence="3" id="KW-0732">Signal</keyword>
<dbReference type="RefSeq" id="WP_131959118.1">
    <property type="nucleotide sequence ID" value="NZ_SMFL01000005.1"/>
</dbReference>
<feature type="domain" description="RagB/SusD" evidence="6">
    <location>
        <begin position="311"/>
        <end position="615"/>
    </location>
</feature>
<evidence type="ECO:0000256" key="1">
    <source>
        <dbReference type="ARBA" id="ARBA00004442"/>
    </source>
</evidence>
<evidence type="ECO:0000256" key="3">
    <source>
        <dbReference type="ARBA" id="ARBA00022729"/>
    </source>
</evidence>
<dbReference type="Gene3D" id="1.25.40.390">
    <property type="match status" value="1"/>
</dbReference>
<evidence type="ECO:0000256" key="5">
    <source>
        <dbReference type="ARBA" id="ARBA00023237"/>
    </source>
</evidence>
<comment type="caution">
    <text evidence="8">The sequence shown here is derived from an EMBL/GenBank/DDBJ whole genome shotgun (WGS) entry which is preliminary data.</text>
</comment>
<protein>
    <submittedName>
        <fullName evidence="8">RagB/SusD family nutrient uptake outer membrane protein</fullName>
    </submittedName>
</protein>
<gene>
    <name evidence="8" type="ORF">E0F88_15160</name>
</gene>
<dbReference type="SUPFAM" id="SSF48452">
    <property type="entry name" value="TPR-like"/>
    <property type="match status" value="1"/>
</dbReference>
<evidence type="ECO:0000259" key="6">
    <source>
        <dbReference type="Pfam" id="PF07980"/>
    </source>
</evidence>
<sequence length="615" mass="69663">MKKYITILLAPILLIVLLSSCVESFLDKAPESGLTTADVFSKYENFKRFFDAIYEGNKNDAGTWRAYNIKTAYSLYFDFWDQKYTMESLTDMSDMGRLMDSQVVKGGSVSAIINKMTYDRSRRPILGAMFEIIRICNTSIKNINLLKDVSPVDINDFKGQAHFIRAFAHFELFRLWGPMPYLNTVIGPDDAWDIPRLSKHETLMRIAADMDTAAMYFEQGNLMRRDPGPGIAGHLNNPEQKRPNGVAAKAFKGRALLYAASPLNNELGIKDWENAAIANWEAIKIAEANQYDLLTQADYKKNYIGNLYSNEQLWGWSAGTKAYNTGDLNTQMNGVFGGGKTGWSGECPTQNTVDKFETKWGEPLNTDADRKAAAAAGHYNEQDPYANRDPRFYIDIIYNTAPVPGYGAAQIYYQTVNGAAVYGQLLDQTYAGITRTGYYERKTWGEQSVNNKTTPQYTDPLIRLGELYLNYAEAANEAYGPNGSAPGATVTALQALNKIRKRVSMPEVLPAFAASKEKLRDRIKNERTIELCFEGGHYFHDIRRWKDAPAVMSGTVMRVDIEKVPVSTTYPTGYRYTRLPLSADRQVRWKEAMYYFPFNTEDMYKMKNFVSNEVW</sequence>
<keyword evidence="4" id="KW-0472">Membrane</keyword>
<dbReference type="OrthoDB" id="1109873at2"/>
<evidence type="ECO:0000256" key="4">
    <source>
        <dbReference type="ARBA" id="ARBA00023136"/>
    </source>
</evidence>
<dbReference type="InterPro" id="IPR011990">
    <property type="entry name" value="TPR-like_helical_dom_sf"/>
</dbReference>
<keyword evidence="5" id="KW-0998">Cell outer membrane</keyword>
<dbReference type="InterPro" id="IPR033985">
    <property type="entry name" value="SusD-like_N"/>
</dbReference>
<dbReference type="PROSITE" id="PS51257">
    <property type="entry name" value="PROKAR_LIPOPROTEIN"/>
    <property type="match status" value="1"/>
</dbReference>
<comment type="subcellular location">
    <subcellularLocation>
        <location evidence="1">Cell outer membrane</location>
    </subcellularLocation>
</comment>
<keyword evidence="9" id="KW-1185">Reference proteome</keyword>
<comment type="similarity">
    <text evidence="2">Belongs to the SusD family.</text>
</comment>
<dbReference type="Proteomes" id="UP000294850">
    <property type="component" value="Unassembled WGS sequence"/>
</dbReference>
<dbReference type="EMBL" id="SMFL01000005">
    <property type="protein sequence ID" value="TDE14534.1"/>
    <property type="molecule type" value="Genomic_DNA"/>
</dbReference>
<dbReference type="InterPro" id="IPR012944">
    <property type="entry name" value="SusD_RagB_dom"/>
</dbReference>
<evidence type="ECO:0000259" key="7">
    <source>
        <dbReference type="Pfam" id="PF14322"/>
    </source>
</evidence>
<name>A0A4R5DQL0_9BACT</name>
<reference evidence="8 9" key="1">
    <citation type="submission" date="2019-03" db="EMBL/GenBank/DDBJ databases">
        <title>Dyadobacter AR-3-6 sp. nov., isolated from arctic soil.</title>
        <authorList>
            <person name="Chaudhary D.K."/>
        </authorList>
    </citation>
    <scope>NUCLEOTIDE SEQUENCE [LARGE SCALE GENOMIC DNA]</scope>
    <source>
        <strain evidence="8 9">AR-3-6</strain>
    </source>
</reference>
<dbReference type="GO" id="GO:0009279">
    <property type="term" value="C:cell outer membrane"/>
    <property type="evidence" value="ECO:0007669"/>
    <property type="project" value="UniProtKB-SubCell"/>
</dbReference>
<evidence type="ECO:0000313" key="8">
    <source>
        <dbReference type="EMBL" id="TDE14534.1"/>
    </source>
</evidence>